<feature type="non-terminal residue" evidence="2">
    <location>
        <position position="144"/>
    </location>
</feature>
<dbReference type="InterPro" id="IPR010996">
    <property type="entry name" value="HHH_MUS81"/>
</dbReference>
<evidence type="ECO:0000259" key="1">
    <source>
        <dbReference type="Pfam" id="PF14716"/>
    </source>
</evidence>
<dbReference type="Gene3D" id="1.10.150.110">
    <property type="entry name" value="DNA polymerase beta, N-terminal domain-like"/>
    <property type="match status" value="1"/>
</dbReference>
<name>A0A383B7I5_9ZZZZ</name>
<dbReference type="EMBL" id="UINC01198038">
    <property type="protein sequence ID" value="SVE15821.1"/>
    <property type="molecule type" value="Genomic_DNA"/>
</dbReference>
<accession>A0A383B7I5</accession>
<feature type="domain" description="Crossover junction endonuclease MUS81-like HHH" evidence="1">
    <location>
        <begin position="12"/>
        <end position="86"/>
    </location>
</feature>
<feature type="non-terminal residue" evidence="2">
    <location>
        <position position="1"/>
    </location>
</feature>
<proteinExistence type="predicted"/>
<dbReference type="Gene3D" id="1.10.150.20">
    <property type="entry name" value="5' to 3' exonuclease, C-terminal subdomain"/>
    <property type="match status" value="1"/>
</dbReference>
<protein>
    <recommendedName>
        <fullName evidence="1">Crossover junction endonuclease MUS81-like HHH domain-containing protein</fullName>
    </recommendedName>
</protein>
<sequence length="144" mass="16247">VTDGDGKTQWKGNLEIADKLRRLADYLVIGGMEELKVAHFRRVADTIAHWPESMEAMRHEGRLRKIPRIGTTIQHMLQQYVDTGTCDKWTEWSQRVPESVLDLVAIPGLGVKTAVMMYQGYGIDGLPALERALENHRLGTLHGI</sequence>
<gene>
    <name evidence="2" type="ORF">METZ01_LOCUS468675</name>
</gene>
<dbReference type="Pfam" id="PF14716">
    <property type="entry name" value="HHH_8"/>
    <property type="match status" value="1"/>
</dbReference>
<evidence type="ECO:0000313" key="2">
    <source>
        <dbReference type="EMBL" id="SVE15821.1"/>
    </source>
</evidence>
<dbReference type="AlphaFoldDB" id="A0A383B7I5"/>
<dbReference type="InterPro" id="IPR027421">
    <property type="entry name" value="DNA_pol_lamdba_lyase_dom_sf"/>
</dbReference>
<organism evidence="2">
    <name type="scientific">marine metagenome</name>
    <dbReference type="NCBI Taxonomy" id="408172"/>
    <lineage>
        <taxon>unclassified sequences</taxon>
        <taxon>metagenomes</taxon>
        <taxon>ecological metagenomes</taxon>
    </lineage>
</organism>
<dbReference type="SUPFAM" id="SSF47802">
    <property type="entry name" value="DNA polymerase beta, N-terminal domain-like"/>
    <property type="match status" value="1"/>
</dbReference>
<reference evidence="2" key="1">
    <citation type="submission" date="2018-05" db="EMBL/GenBank/DDBJ databases">
        <authorList>
            <person name="Lanie J.A."/>
            <person name="Ng W.-L."/>
            <person name="Kazmierczak K.M."/>
            <person name="Andrzejewski T.M."/>
            <person name="Davidsen T.M."/>
            <person name="Wayne K.J."/>
            <person name="Tettelin H."/>
            <person name="Glass J.I."/>
            <person name="Rusch D."/>
            <person name="Podicherti R."/>
            <person name="Tsui H.-C.T."/>
            <person name="Winkler M.E."/>
        </authorList>
    </citation>
    <scope>NUCLEOTIDE SEQUENCE</scope>
</reference>